<name>A0ABW4LA81_9MICO</name>
<comment type="caution">
    <text evidence="1">The sequence shown here is derived from an EMBL/GenBank/DDBJ whole genome shotgun (WGS) entry which is preliminary data.</text>
</comment>
<dbReference type="Proteomes" id="UP001597347">
    <property type="component" value="Unassembled WGS sequence"/>
</dbReference>
<evidence type="ECO:0000313" key="1">
    <source>
        <dbReference type="EMBL" id="MFD1720405.1"/>
    </source>
</evidence>
<proteinExistence type="predicted"/>
<organism evidence="1 2">
    <name type="scientific">Amnibacterium endophyticum</name>
    <dbReference type="NCBI Taxonomy" id="2109337"/>
    <lineage>
        <taxon>Bacteria</taxon>
        <taxon>Bacillati</taxon>
        <taxon>Actinomycetota</taxon>
        <taxon>Actinomycetes</taxon>
        <taxon>Micrococcales</taxon>
        <taxon>Microbacteriaceae</taxon>
        <taxon>Amnibacterium</taxon>
    </lineage>
</organism>
<keyword evidence="2" id="KW-1185">Reference proteome</keyword>
<evidence type="ECO:0000313" key="2">
    <source>
        <dbReference type="Proteomes" id="UP001597347"/>
    </source>
</evidence>
<feature type="non-terminal residue" evidence="1">
    <location>
        <position position="1"/>
    </location>
</feature>
<accession>A0ABW4LA81</accession>
<protein>
    <submittedName>
        <fullName evidence="1">Uncharacterized protein</fullName>
    </submittedName>
</protein>
<gene>
    <name evidence="1" type="ORF">ACFSBI_02485</name>
</gene>
<dbReference type="EMBL" id="JBHUEA010000002">
    <property type="protein sequence ID" value="MFD1720405.1"/>
    <property type="molecule type" value="Genomic_DNA"/>
</dbReference>
<reference evidence="2" key="1">
    <citation type="journal article" date="2019" name="Int. J. Syst. Evol. Microbiol.">
        <title>The Global Catalogue of Microorganisms (GCM) 10K type strain sequencing project: providing services to taxonomists for standard genome sequencing and annotation.</title>
        <authorList>
            <consortium name="The Broad Institute Genomics Platform"/>
            <consortium name="The Broad Institute Genome Sequencing Center for Infectious Disease"/>
            <person name="Wu L."/>
            <person name="Ma J."/>
        </authorList>
    </citation>
    <scope>NUCLEOTIDE SEQUENCE [LARGE SCALE GENOMIC DNA]</scope>
    <source>
        <strain evidence="2">CGMCC 1.12471</strain>
    </source>
</reference>
<sequence length="78" mass="7496">GAHALGAAAYAARAAASGSQDALAAEVEAQLDLLHAAARAALARLPLLGTDAAGPLGSGLLTRGDLGAAIQLLQAGLR</sequence>